<dbReference type="GO" id="GO:0000710">
    <property type="term" value="P:meiotic mismatch repair"/>
    <property type="evidence" value="ECO:0007669"/>
    <property type="project" value="UniProtKB-ARBA"/>
</dbReference>
<dbReference type="AlphaFoldDB" id="A0A3N4JDI9"/>
<dbReference type="GO" id="GO:0005524">
    <property type="term" value="F:ATP binding"/>
    <property type="evidence" value="ECO:0007669"/>
    <property type="project" value="InterPro"/>
</dbReference>
<dbReference type="FunFam" id="3.30.230.10:FF:000120">
    <property type="entry name" value="Mismatch repair endonuclease PMS2"/>
    <property type="match status" value="1"/>
</dbReference>
<dbReference type="OrthoDB" id="10263226at2759"/>
<feature type="compositionally biased region" description="Acidic residues" evidence="4">
    <location>
        <begin position="586"/>
        <end position="603"/>
    </location>
</feature>
<dbReference type="SUPFAM" id="SSF118116">
    <property type="entry name" value="DNA mismatch repair protein MutL"/>
    <property type="match status" value="1"/>
</dbReference>
<dbReference type="InterPro" id="IPR038973">
    <property type="entry name" value="MutL/Mlh/Pms-like"/>
</dbReference>
<organism evidence="7 8">
    <name type="scientific">Choiromyces venosus 120613-1</name>
    <dbReference type="NCBI Taxonomy" id="1336337"/>
    <lineage>
        <taxon>Eukaryota</taxon>
        <taxon>Fungi</taxon>
        <taxon>Dikarya</taxon>
        <taxon>Ascomycota</taxon>
        <taxon>Pezizomycotina</taxon>
        <taxon>Pezizomycetes</taxon>
        <taxon>Pezizales</taxon>
        <taxon>Tuberaceae</taxon>
        <taxon>Choiromyces</taxon>
    </lineage>
</organism>
<dbReference type="FunFam" id="3.30.565.10:FF:000014">
    <property type="entry name" value="Mismatch repair endonuclease pms1, putative"/>
    <property type="match status" value="1"/>
</dbReference>
<evidence type="ECO:0000259" key="5">
    <source>
        <dbReference type="SMART" id="SM00853"/>
    </source>
</evidence>
<gene>
    <name evidence="7" type="ORF">L873DRAFT_1747008</name>
</gene>
<dbReference type="GO" id="GO:0032389">
    <property type="term" value="C:MutLalpha complex"/>
    <property type="evidence" value="ECO:0007669"/>
    <property type="project" value="TreeGrafter"/>
</dbReference>
<dbReference type="Pfam" id="PF01119">
    <property type="entry name" value="DNA_mis_repair"/>
    <property type="match status" value="1"/>
</dbReference>
<comment type="similarity">
    <text evidence="1">Belongs to the DNA mismatch repair MutL/HexB family.</text>
</comment>
<evidence type="ECO:0000256" key="4">
    <source>
        <dbReference type="SAM" id="MobiDB-lite"/>
    </source>
</evidence>
<dbReference type="GO" id="GO:0016887">
    <property type="term" value="F:ATP hydrolysis activity"/>
    <property type="evidence" value="ECO:0007669"/>
    <property type="project" value="InterPro"/>
</dbReference>
<dbReference type="InterPro" id="IPR037198">
    <property type="entry name" value="MutL_C_sf"/>
</dbReference>
<dbReference type="Pfam" id="PF08676">
    <property type="entry name" value="MutL_C"/>
    <property type="match status" value="1"/>
</dbReference>
<evidence type="ECO:0000313" key="7">
    <source>
        <dbReference type="EMBL" id="RPA94500.1"/>
    </source>
</evidence>
<keyword evidence="8" id="KW-1185">Reference proteome</keyword>
<feature type="domain" description="MutL C-terminal dimerisation" evidence="5">
    <location>
        <begin position="822"/>
        <end position="967"/>
    </location>
</feature>
<evidence type="ECO:0000256" key="2">
    <source>
        <dbReference type="ARBA" id="ARBA00022763"/>
    </source>
</evidence>
<name>A0A3N4JDI9_9PEZI</name>
<dbReference type="InterPro" id="IPR042121">
    <property type="entry name" value="MutL_C_regsub"/>
</dbReference>
<dbReference type="InterPro" id="IPR014790">
    <property type="entry name" value="MutL_C"/>
</dbReference>
<dbReference type="NCBIfam" id="TIGR00585">
    <property type="entry name" value="mutl"/>
    <property type="match status" value="1"/>
</dbReference>
<dbReference type="Gene3D" id="3.30.1370.100">
    <property type="entry name" value="MutL, C-terminal domain, regulatory subdomain"/>
    <property type="match status" value="1"/>
</dbReference>
<dbReference type="InterPro" id="IPR014762">
    <property type="entry name" value="DNA_mismatch_repair_CS"/>
</dbReference>
<evidence type="ECO:0000313" key="8">
    <source>
        <dbReference type="Proteomes" id="UP000276215"/>
    </source>
</evidence>
<dbReference type="PROSITE" id="PS00058">
    <property type="entry name" value="DNA_MISMATCH_REPAIR_1"/>
    <property type="match status" value="1"/>
</dbReference>
<dbReference type="InterPro" id="IPR013507">
    <property type="entry name" value="DNA_mismatch_S5_2-like"/>
</dbReference>
<feature type="compositionally biased region" description="Acidic residues" evidence="4">
    <location>
        <begin position="671"/>
        <end position="682"/>
    </location>
</feature>
<dbReference type="Gene3D" id="3.30.1540.20">
    <property type="entry name" value="MutL, C-terminal domain, dimerisation subdomain"/>
    <property type="match status" value="1"/>
</dbReference>
<dbReference type="SMART" id="SM01340">
    <property type="entry name" value="DNA_mis_repair"/>
    <property type="match status" value="1"/>
</dbReference>
<dbReference type="InterPro" id="IPR036890">
    <property type="entry name" value="HATPase_C_sf"/>
</dbReference>
<protein>
    <recommendedName>
        <fullName evidence="3">DNA mismatch repair protein PMS1</fullName>
    </recommendedName>
</protein>
<dbReference type="EMBL" id="ML120436">
    <property type="protein sequence ID" value="RPA94500.1"/>
    <property type="molecule type" value="Genomic_DNA"/>
</dbReference>
<dbReference type="PANTHER" id="PTHR10073:SF52">
    <property type="entry name" value="MISMATCH REPAIR ENDONUCLEASE PMS2"/>
    <property type="match status" value="1"/>
</dbReference>
<dbReference type="CDD" id="cd16926">
    <property type="entry name" value="HATPase_MutL-MLH-PMS-like"/>
    <property type="match status" value="1"/>
</dbReference>
<dbReference type="SUPFAM" id="SSF54211">
    <property type="entry name" value="Ribosomal protein S5 domain 2-like"/>
    <property type="match status" value="1"/>
</dbReference>
<sequence length="1039" mass="114274">MAAIKPIEGRSVHQIQSGQVISEGLTSVVKELVENGLDAHATSIEVRFKNNGLDAIEVIDNGDGISPDNYESIALKHWTSKLTSYADLDSVTTFGFRGEALSSLCALSDLQIITAMASEAPKGTKLDFDMSGKLKSRTVTAAQKGTTVLVENILKTLPVRRKELERNIKREYTKVLGILQAYAGVCVGVKFSVFNQPAKGRRAPVFATKGNPTVRENISNVFGAKALSALVPMNLEFEMKPTRKGFQKGVEPQEKVVKIVGFISRPVVGEGRLAPDRQMFFVNGRPCILPQVARAINEVYKHFNVTQSPFIFADIRLDTNAYDVNVSPDKRTILLHDQAEMMESLKVSLADLFDHHEQTVPNSMTQTKTQNLKQMTLDKTAAYPTQTTQKVMEDDSAQEDDTDYYAPPKLLNVLSSSPSRAAAFNSLSLGQSPAAAAGSNVKGKGKEVDLVPSFQSFKKNPDKASGPSEEPDSADAEDHEDMEEDVALPPLHLESQGFMSRASTSAVPTASYRSPRRPQQGTATIKIGDREPVTAGGNSPPNSPSKRRKVDNRSTIGRGKKTGISKFSSALGRFAAPGTKLPPPTADDEESEEDQLMDEDEDSPAAVGDNQSDGEAVQGDEAKDAAVAEAMMLDRDEQDDGTISVIEIMAAEPPTEDDTPLFLPNPNSDAGSDDDPEEEEDKEATPKSPADDEEYIDEHYISEEQNRQQSTQKAARLLKEAEEKSAQQPTTEALERALRILEDSHKLSTKNTVRFVSTSVTKLQDRVHDLSKAPTATAAKHVAVSPTQNKSSSSTNLEEPDTLAEARLNLTVTKQDFLEMQIKGQFNKGFILATRADDLFIIDQHASDEKYNFEKLQEVTVVQNQRLVVPKKLGLMAMDELVVIDHNETFRKNGFVIEVQHDAPVGEKCRLVSLPMSKETVFGLDDLEELIHLINEDPGNPSVRCSKVRKMFAMRACRKSVMVGRALTKKGMEVLVKHMGELDKPWNCPHGRPTMRHLSDLDQASYWRGRDQDRDGGLKWGSDSWAETWLALEAPEDAE</sequence>
<feature type="compositionally biased region" description="Basic and acidic residues" evidence="4">
    <location>
        <begin position="697"/>
        <end position="706"/>
    </location>
</feature>
<dbReference type="InterPro" id="IPR014721">
    <property type="entry name" value="Ribsml_uS5_D2-typ_fold_subgr"/>
</dbReference>
<evidence type="ECO:0000256" key="3">
    <source>
        <dbReference type="ARBA" id="ARBA00070941"/>
    </source>
</evidence>
<accession>A0A3N4JDI9</accession>
<keyword evidence="2" id="KW-0227">DNA damage</keyword>
<dbReference type="Gene3D" id="3.30.230.10">
    <property type="match status" value="1"/>
</dbReference>
<feature type="region of interest" description="Disordered" evidence="4">
    <location>
        <begin position="775"/>
        <end position="800"/>
    </location>
</feature>
<dbReference type="Proteomes" id="UP000276215">
    <property type="component" value="Unassembled WGS sequence"/>
</dbReference>
<dbReference type="InterPro" id="IPR020568">
    <property type="entry name" value="Ribosomal_Su5_D2-typ_SF"/>
</dbReference>
<dbReference type="SUPFAM" id="SSF55874">
    <property type="entry name" value="ATPase domain of HSP90 chaperone/DNA topoisomerase II/histidine kinase"/>
    <property type="match status" value="1"/>
</dbReference>
<dbReference type="GO" id="GO:0140664">
    <property type="term" value="F:ATP-dependent DNA damage sensor activity"/>
    <property type="evidence" value="ECO:0007669"/>
    <property type="project" value="InterPro"/>
</dbReference>
<feature type="region of interest" description="Disordered" evidence="4">
    <location>
        <begin position="454"/>
        <end position="731"/>
    </location>
</feature>
<dbReference type="SMART" id="SM00853">
    <property type="entry name" value="MutL_C"/>
    <property type="match status" value="1"/>
</dbReference>
<dbReference type="Gene3D" id="3.30.565.10">
    <property type="entry name" value="Histidine kinase-like ATPase, C-terminal domain"/>
    <property type="match status" value="1"/>
</dbReference>
<dbReference type="InterPro" id="IPR042120">
    <property type="entry name" value="MutL_C_dimsub"/>
</dbReference>
<dbReference type="Pfam" id="PF13589">
    <property type="entry name" value="HATPase_c_3"/>
    <property type="match status" value="1"/>
</dbReference>
<dbReference type="InterPro" id="IPR002099">
    <property type="entry name" value="MutL/Mlh/PMS"/>
</dbReference>
<reference evidence="7 8" key="1">
    <citation type="journal article" date="2018" name="Nat. Ecol. Evol.">
        <title>Pezizomycetes genomes reveal the molecular basis of ectomycorrhizal truffle lifestyle.</title>
        <authorList>
            <person name="Murat C."/>
            <person name="Payen T."/>
            <person name="Noel B."/>
            <person name="Kuo A."/>
            <person name="Morin E."/>
            <person name="Chen J."/>
            <person name="Kohler A."/>
            <person name="Krizsan K."/>
            <person name="Balestrini R."/>
            <person name="Da Silva C."/>
            <person name="Montanini B."/>
            <person name="Hainaut M."/>
            <person name="Levati E."/>
            <person name="Barry K.W."/>
            <person name="Belfiori B."/>
            <person name="Cichocki N."/>
            <person name="Clum A."/>
            <person name="Dockter R.B."/>
            <person name="Fauchery L."/>
            <person name="Guy J."/>
            <person name="Iotti M."/>
            <person name="Le Tacon F."/>
            <person name="Lindquist E.A."/>
            <person name="Lipzen A."/>
            <person name="Malagnac F."/>
            <person name="Mello A."/>
            <person name="Molinier V."/>
            <person name="Miyauchi S."/>
            <person name="Poulain J."/>
            <person name="Riccioni C."/>
            <person name="Rubini A."/>
            <person name="Sitrit Y."/>
            <person name="Splivallo R."/>
            <person name="Traeger S."/>
            <person name="Wang M."/>
            <person name="Zifcakova L."/>
            <person name="Wipf D."/>
            <person name="Zambonelli A."/>
            <person name="Paolocci F."/>
            <person name="Nowrousian M."/>
            <person name="Ottonello S."/>
            <person name="Baldrian P."/>
            <person name="Spatafora J.W."/>
            <person name="Henrissat B."/>
            <person name="Nagy L.G."/>
            <person name="Aury J.M."/>
            <person name="Wincker P."/>
            <person name="Grigoriev I.V."/>
            <person name="Bonfante P."/>
            <person name="Martin F.M."/>
        </authorList>
    </citation>
    <scope>NUCLEOTIDE SEQUENCE [LARGE SCALE GENOMIC DNA]</scope>
    <source>
        <strain evidence="7 8">120613-1</strain>
    </source>
</reference>
<feature type="compositionally biased region" description="Acidic residues" evidence="4">
    <location>
        <begin position="394"/>
        <end position="403"/>
    </location>
</feature>
<dbReference type="PANTHER" id="PTHR10073">
    <property type="entry name" value="DNA MISMATCH REPAIR PROTEIN MLH, PMS, MUTL"/>
    <property type="match status" value="1"/>
</dbReference>
<feature type="compositionally biased region" description="Polar residues" evidence="4">
    <location>
        <begin position="497"/>
        <end position="523"/>
    </location>
</feature>
<dbReference type="FunFam" id="3.30.1370.100:FF:000001">
    <property type="entry name" value="Mismatch repair endonuclease pms1, putative"/>
    <property type="match status" value="1"/>
</dbReference>
<feature type="region of interest" description="Disordered" evidence="4">
    <location>
        <begin position="384"/>
        <end position="404"/>
    </location>
</feature>
<feature type="compositionally biased region" description="Acidic residues" evidence="4">
    <location>
        <begin position="469"/>
        <end position="486"/>
    </location>
</feature>
<proteinExistence type="inferred from homology"/>
<dbReference type="GO" id="GO:0030983">
    <property type="term" value="F:mismatched DNA binding"/>
    <property type="evidence" value="ECO:0007669"/>
    <property type="project" value="InterPro"/>
</dbReference>
<evidence type="ECO:0000256" key="1">
    <source>
        <dbReference type="ARBA" id="ARBA00006082"/>
    </source>
</evidence>
<dbReference type="STRING" id="1336337.A0A3N4JDI9"/>
<evidence type="ECO:0000259" key="6">
    <source>
        <dbReference type="SMART" id="SM01340"/>
    </source>
</evidence>
<dbReference type="CDD" id="cd03484">
    <property type="entry name" value="MutL_Trans_hPMS_2_like"/>
    <property type="match status" value="1"/>
</dbReference>
<feature type="compositionally biased region" description="Polar residues" evidence="4">
    <location>
        <begin position="785"/>
        <end position="797"/>
    </location>
</feature>
<feature type="domain" description="DNA mismatch repair protein S5" evidence="6">
    <location>
        <begin position="218"/>
        <end position="354"/>
    </location>
</feature>